<evidence type="ECO:0000256" key="2">
    <source>
        <dbReference type="ARBA" id="ARBA00004496"/>
    </source>
</evidence>
<evidence type="ECO:0000256" key="5">
    <source>
        <dbReference type="ARBA" id="ARBA00018400"/>
    </source>
</evidence>
<gene>
    <name evidence="10" type="ORF">AC631_00913</name>
</gene>
<comment type="caution">
    <text evidence="10">The sequence shown here is derived from an EMBL/GenBank/DDBJ whole genome shotgun (WGS) entry which is preliminary data.</text>
</comment>
<dbReference type="Proteomes" id="UP000054251">
    <property type="component" value="Unassembled WGS sequence"/>
</dbReference>
<protein>
    <recommendedName>
        <fullName evidence="5">Protein YAE1</fullName>
    </recommendedName>
    <alternativeName>
        <fullName evidence="4">Protein yae1</fullName>
    </alternativeName>
</protein>
<dbReference type="OrthoDB" id="20086at2759"/>
<dbReference type="Pfam" id="PF09811">
    <property type="entry name" value="Yae1_N"/>
    <property type="match status" value="1"/>
</dbReference>
<dbReference type="GeneID" id="26837922"/>
<evidence type="ECO:0000256" key="7">
    <source>
        <dbReference type="ARBA" id="ARBA00023242"/>
    </source>
</evidence>
<evidence type="ECO:0000256" key="1">
    <source>
        <dbReference type="ARBA" id="ARBA00004123"/>
    </source>
</evidence>
<name>A0A0V1Q416_9ASCO</name>
<comment type="similarity">
    <text evidence="3">Belongs to the YAE1 family.</text>
</comment>
<dbReference type="GO" id="GO:0005634">
    <property type="term" value="C:nucleus"/>
    <property type="evidence" value="ECO:0007669"/>
    <property type="project" value="UniProtKB-SubCell"/>
</dbReference>
<evidence type="ECO:0000256" key="4">
    <source>
        <dbReference type="ARBA" id="ARBA00017286"/>
    </source>
</evidence>
<evidence type="ECO:0000256" key="3">
    <source>
        <dbReference type="ARBA" id="ARBA00007096"/>
    </source>
</evidence>
<keyword evidence="11" id="KW-1185">Reference proteome</keyword>
<dbReference type="AlphaFoldDB" id="A0A0V1Q416"/>
<comment type="subcellular location">
    <subcellularLocation>
        <location evidence="2">Cytoplasm</location>
    </subcellularLocation>
    <subcellularLocation>
        <location evidence="1">Nucleus</location>
    </subcellularLocation>
</comment>
<feature type="region of interest" description="Disordered" evidence="8">
    <location>
        <begin position="14"/>
        <end position="39"/>
    </location>
</feature>
<reference evidence="10 11" key="1">
    <citation type="submission" date="2015-11" db="EMBL/GenBank/DDBJ databases">
        <title>The genome of Debaryomyces fabryi.</title>
        <authorList>
            <person name="Tafer H."/>
            <person name="Lopandic K."/>
        </authorList>
    </citation>
    <scope>NUCLEOTIDE SEQUENCE [LARGE SCALE GENOMIC DNA]</scope>
    <source>
        <strain evidence="10 11">CBS 789</strain>
    </source>
</reference>
<feature type="compositionally biased region" description="Basic and acidic residues" evidence="8">
    <location>
        <begin position="15"/>
        <end position="26"/>
    </location>
</feature>
<accession>A0A0V1Q416</accession>
<feature type="domain" description="Essential protein Yae1 N-terminal" evidence="9">
    <location>
        <begin position="60"/>
        <end position="96"/>
    </location>
</feature>
<evidence type="ECO:0000256" key="6">
    <source>
        <dbReference type="ARBA" id="ARBA00022490"/>
    </source>
</evidence>
<dbReference type="PANTHER" id="PTHR18829">
    <property type="entry name" value="PROTEIN YAE1 HOMOLOG"/>
    <property type="match status" value="1"/>
</dbReference>
<dbReference type="EMBL" id="LMYN01000011">
    <property type="protein sequence ID" value="KSA03275.1"/>
    <property type="molecule type" value="Genomic_DNA"/>
</dbReference>
<evidence type="ECO:0000259" key="9">
    <source>
        <dbReference type="Pfam" id="PF09811"/>
    </source>
</evidence>
<sequence length="150" mass="16743">MSSKCNGDCSCAGKVDMENSDKRETAENQTNDIDDVWGDDDIEELDNTTADIKRMHSKQGYLDGITNAKESSLQDGFDDLFPKGAELGIIVGNILGSLISSNDEELFEKAKAELNISQVLHKKYFDEELELKSNSEHELIAKWQNVVQNL</sequence>
<organism evidence="10 11">
    <name type="scientific">Debaryomyces fabryi</name>
    <dbReference type="NCBI Taxonomy" id="58627"/>
    <lineage>
        <taxon>Eukaryota</taxon>
        <taxon>Fungi</taxon>
        <taxon>Dikarya</taxon>
        <taxon>Ascomycota</taxon>
        <taxon>Saccharomycotina</taxon>
        <taxon>Pichiomycetes</taxon>
        <taxon>Debaryomycetaceae</taxon>
        <taxon>Debaryomyces</taxon>
    </lineage>
</organism>
<proteinExistence type="inferred from homology"/>
<dbReference type="InterPro" id="IPR038881">
    <property type="entry name" value="Yae1-like"/>
</dbReference>
<evidence type="ECO:0000313" key="11">
    <source>
        <dbReference type="Proteomes" id="UP000054251"/>
    </source>
</evidence>
<keyword evidence="6" id="KW-0963">Cytoplasm</keyword>
<dbReference type="GO" id="GO:0005737">
    <property type="term" value="C:cytoplasm"/>
    <property type="evidence" value="ECO:0007669"/>
    <property type="project" value="UniProtKB-SubCell"/>
</dbReference>
<keyword evidence="7" id="KW-0539">Nucleus</keyword>
<evidence type="ECO:0000313" key="10">
    <source>
        <dbReference type="EMBL" id="KSA03275.1"/>
    </source>
</evidence>
<dbReference type="PANTHER" id="PTHR18829:SF0">
    <property type="entry name" value="PROTEIN YAE1 HOMOLOG"/>
    <property type="match status" value="1"/>
</dbReference>
<dbReference type="InterPro" id="IPR019191">
    <property type="entry name" value="Essential_protein_Yae1_N"/>
</dbReference>
<dbReference type="RefSeq" id="XP_015469377.1">
    <property type="nucleotide sequence ID" value="XM_015609743.1"/>
</dbReference>
<evidence type="ECO:0000256" key="8">
    <source>
        <dbReference type="SAM" id="MobiDB-lite"/>
    </source>
</evidence>